<reference evidence="1" key="1">
    <citation type="journal article" date="2014" name="Nat. Commun.">
        <title>The tobacco genome sequence and its comparison with those of tomato and potato.</title>
        <authorList>
            <person name="Sierro N."/>
            <person name="Battey J.N."/>
            <person name="Ouadi S."/>
            <person name="Bakaher N."/>
            <person name="Bovet L."/>
            <person name="Willig A."/>
            <person name="Goepfert S."/>
            <person name="Peitsch M.C."/>
            <person name="Ivanov N.V."/>
        </authorList>
    </citation>
    <scope>NUCLEOTIDE SEQUENCE [LARGE SCALE GENOMIC DNA]</scope>
</reference>
<proteinExistence type="predicted"/>
<keyword evidence="1" id="KW-1185">Reference proteome</keyword>
<name>A0AC58S0B0_TOBAC</name>
<evidence type="ECO:0000313" key="2">
    <source>
        <dbReference type="RefSeq" id="XP_075078425.1"/>
    </source>
</evidence>
<evidence type="ECO:0000313" key="1">
    <source>
        <dbReference type="Proteomes" id="UP000790787"/>
    </source>
</evidence>
<dbReference type="Proteomes" id="UP000790787">
    <property type="component" value="Chromosome 9"/>
</dbReference>
<accession>A0AC58S0B0</accession>
<dbReference type="RefSeq" id="XP_075078425.1">
    <property type="nucleotide sequence ID" value="XM_075222324.1"/>
</dbReference>
<sequence length="208" mass="24089">MKLSTYCCERRLAAVYVEEFIWEYLSDMLLDDAFGWDDRIRVAIQLADLLAWLHERRIAVGSITASCIIVNAEMNIKVFDFGAVYHHVNEDSEIPPLYPVGRDAPEVFNRGKRTMKSDVYIFGLLLMELIAKKEFVFRYSQYEPVVDEVMFGRTHLVHKCFDEVDDQTASDITELTCRCLDVHPDKRPSIKSVFDALGKLRKVGEERK</sequence>
<reference evidence="2" key="2">
    <citation type="submission" date="2025-08" db="UniProtKB">
        <authorList>
            <consortium name="RefSeq"/>
        </authorList>
    </citation>
    <scope>IDENTIFICATION</scope>
    <source>
        <tissue evidence="2">Leaf</tissue>
    </source>
</reference>
<protein>
    <submittedName>
        <fullName evidence="2">Salt tolerance receptor-like cytoplasmic kinase 1</fullName>
    </submittedName>
</protein>
<gene>
    <name evidence="2" type="primary">LOC142164335</name>
</gene>
<organism evidence="1 2">
    <name type="scientific">Nicotiana tabacum</name>
    <name type="common">Common tobacco</name>
    <dbReference type="NCBI Taxonomy" id="4097"/>
    <lineage>
        <taxon>Eukaryota</taxon>
        <taxon>Viridiplantae</taxon>
        <taxon>Streptophyta</taxon>
        <taxon>Embryophyta</taxon>
        <taxon>Tracheophyta</taxon>
        <taxon>Spermatophyta</taxon>
        <taxon>Magnoliopsida</taxon>
        <taxon>eudicotyledons</taxon>
        <taxon>Gunneridae</taxon>
        <taxon>Pentapetalae</taxon>
        <taxon>asterids</taxon>
        <taxon>lamiids</taxon>
        <taxon>Solanales</taxon>
        <taxon>Solanaceae</taxon>
        <taxon>Nicotianoideae</taxon>
        <taxon>Nicotianeae</taxon>
        <taxon>Nicotiana</taxon>
    </lineage>
</organism>